<dbReference type="PANTHER" id="PTHR46016">
    <property type="entry name" value="ZINC FINGER, RING/FYVE/PHD-TYPE"/>
    <property type="match status" value="1"/>
</dbReference>
<dbReference type="InterPro" id="IPR017907">
    <property type="entry name" value="Znf_RING_CS"/>
</dbReference>
<dbReference type="Pfam" id="PF05605">
    <property type="entry name" value="zf-Di19"/>
    <property type="match status" value="1"/>
</dbReference>
<keyword evidence="4" id="KW-0808">Transferase</keyword>
<accession>A0ABN9G6L3</accession>
<organism evidence="11 12">
    <name type="scientific">Staurois parvus</name>
    <dbReference type="NCBI Taxonomy" id="386267"/>
    <lineage>
        <taxon>Eukaryota</taxon>
        <taxon>Metazoa</taxon>
        <taxon>Chordata</taxon>
        <taxon>Craniata</taxon>
        <taxon>Vertebrata</taxon>
        <taxon>Euteleostomi</taxon>
        <taxon>Amphibia</taxon>
        <taxon>Batrachia</taxon>
        <taxon>Anura</taxon>
        <taxon>Neobatrachia</taxon>
        <taxon>Ranoidea</taxon>
        <taxon>Ranidae</taxon>
        <taxon>Staurois</taxon>
    </lineage>
</organism>
<dbReference type="Pfam" id="PF13923">
    <property type="entry name" value="zf-C3HC4_2"/>
    <property type="match status" value="1"/>
</dbReference>
<evidence type="ECO:0000259" key="10">
    <source>
        <dbReference type="PROSITE" id="PS50089"/>
    </source>
</evidence>
<reference evidence="11" key="1">
    <citation type="submission" date="2023-05" db="EMBL/GenBank/DDBJ databases">
        <authorList>
            <person name="Stuckert A."/>
        </authorList>
    </citation>
    <scope>NUCLEOTIDE SEQUENCE</scope>
</reference>
<feature type="domain" description="RING-type" evidence="10">
    <location>
        <begin position="25"/>
        <end position="64"/>
    </location>
</feature>
<dbReference type="Gene3D" id="3.30.40.10">
    <property type="entry name" value="Zinc/RING finger domain, C3HC4 (zinc finger)"/>
    <property type="match status" value="1"/>
</dbReference>
<dbReference type="EMBL" id="CATNWA010018057">
    <property type="protein sequence ID" value="CAI9605009.1"/>
    <property type="molecule type" value="Genomic_DNA"/>
</dbReference>
<dbReference type="Proteomes" id="UP001162483">
    <property type="component" value="Unassembled WGS sequence"/>
</dbReference>
<comment type="catalytic activity">
    <reaction evidence="1">
        <text>S-ubiquitinyl-[E2 ubiquitin-conjugating enzyme]-L-cysteine + [acceptor protein]-L-lysine = [E2 ubiquitin-conjugating enzyme]-L-cysteine + N(6)-ubiquitinyl-[acceptor protein]-L-lysine.</text>
        <dbReference type="EC" id="2.3.2.27"/>
    </reaction>
</comment>
<sequence>MGSVLSSEGSREHKALAIDDPNYDCAVCLEVLNRPMRTRCGHVFCHSCIKASLRNNGYACPYCRTHLPSEGTLAVDIIKKMKTVFQNCEECKEKICLSEMRAHMNICQQYITKYGPLVELGKAPCRVVMYTCPFCPEQVDEDGLVQHCLAYHNNEERLVVCPVCHLVPGGDSSYDSSFLKHLYARHSMYFENYIDINIVEEALIERVIDLSLIHYMRHSNRS</sequence>
<keyword evidence="8" id="KW-0862">Zinc</keyword>
<dbReference type="InterPro" id="IPR034734">
    <property type="entry name" value="ZF_C2HC_RNF"/>
</dbReference>
<dbReference type="Pfam" id="PF18574">
    <property type="entry name" value="zf_C2HC_14"/>
    <property type="match status" value="1"/>
</dbReference>
<evidence type="ECO:0000256" key="3">
    <source>
        <dbReference type="ARBA" id="ARBA00012483"/>
    </source>
</evidence>
<evidence type="ECO:0000256" key="4">
    <source>
        <dbReference type="ARBA" id="ARBA00022679"/>
    </source>
</evidence>
<dbReference type="InterPro" id="IPR008598">
    <property type="entry name" value="Di19_Zn-bd"/>
</dbReference>
<name>A0ABN9G6L3_9NEOB</name>
<dbReference type="InterPro" id="IPR013083">
    <property type="entry name" value="Znf_RING/FYVE/PHD"/>
</dbReference>
<dbReference type="EC" id="2.3.2.27" evidence="3"/>
<evidence type="ECO:0000256" key="6">
    <source>
        <dbReference type="ARBA" id="ARBA00022771"/>
    </source>
</evidence>
<dbReference type="InterPro" id="IPR001841">
    <property type="entry name" value="Znf_RING"/>
</dbReference>
<evidence type="ECO:0000256" key="2">
    <source>
        <dbReference type="ARBA" id="ARBA00004906"/>
    </source>
</evidence>
<dbReference type="SUPFAM" id="SSF57850">
    <property type="entry name" value="RING/U-box"/>
    <property type="match status" value="1"/>
</dbReference>
<evidence type="ECO:0000313" key="12">
    <source>
        <dbReference type="Proteomes" id="UP001162483"/>
    </source>
</evidence>
<dbReference type="PROSITE" id="PS50089">
    <property type="entry name" value="ZF_RING_2"/>
    <property type="match status" value="1"/>
</dbReference>
<evidence type="ECO:0000313" key="11">
    <source>
        <dbReference type="EMBL" id="CAI9605009.1"/>
    </source>
</evidence>
<dbReference type="PROSITE" id="PS00518">
    <property type="entry name" value="ZF_RING_1"/>
    <property type="match status" value="1"/>
</dbReference>
<evidence type="ECO:0000256" key="7">
    <source>
        <dbReference type="ARBA" id="ARBA00022786"/>
    </source>
</evidence>
<keyword evidence="5" id="KW-0479">Metal-binding</keyword>
<dbReference type="InterPro" id="IPR051438">
    <property type="entry name" value="RNF_E3_ubiq-protein_ligase"/>
</dbReference>
<proteinExistence type="predicted"/>
<comment type="caution">
    <text evidence="11">The sequence shown here is derived from an EMBL/GenBank/DDBJ whole genome shotgun (WGS) entry which is preliminary data.</text>
</comment>
<comment type="pathway">
    <text evidence="2">Protein modification; protein ubiquitination.</text>
</comment>
<protein>
    <recommendedName>
        <fullName evidence="3">RING-type E3 ubiquitin transferase</fullName>
        <ecNumber evidence="3">2.3.2.27</ecNumber>
    </recommendedName>
</protein>
<gene>
    <name evidence="11" type="ORF">SPARVUS_LOCUS13537781</name>
</gene>
<keyword evidence="7" id="KW-0833">Ubl conjugation pathway</keyword>
<evidence type="ECO:0000256" key="8">
    <source>
        <dbReference type="ARBA" id="ARBA00022833"/>
    </source>
</evidence>
<dbReference type="PANTHER" id="PTHR46016:SF2">
    <property type="entry name" value="E3 UBIQUITIN-PROTEIN LIGASE RNF125"/>
    <property type="match status" value="1"/>
</dbReference>
<keyword evidence="12" id="KW-1185">Reference proteome</keyword>
<evidence type="ECO:0000256" key="1">
    <source>
        <dbReference type="ARBA" id="ARBA00000900"/>
    </source>
</evidence>
<evidence type="ECO:0000256" key="9">
    <source>
        <dbReference type="PROSITE-ProRule" id="PRU00175"/>
    </source>
</evidence>
<keyword evidence="6 9" id="KW-0863">Zinc-finger</keyword>
<dbReference type="SMART" id="SM00184">
    <property type="entry name" value="RING"/>
    <property type="match status" value="1"/>
</dbReference>
<evidence type="ECO:0000256" key="5">
    <source>
        <dbReference type="ARBA" id="ARBA00022723"/>
    </source>
</evidence>